<organism evidence="2 3">
    <name type="scientific">Immersiella caudata</name>
    <dbReference type="NCBI Taxonomy" id="314043"/>
    <lineage>
        <taxon>Eukaryota</taxon>
        <taxon>Fungi</taxon>
        <taxon>Dikarya</taxon>
        <taxon>Ascomycota</taxon>
        <taxon>Pezizomycotina</taxon>
        <taxon>Sordariomycetes</taxon>
        <taxon>Sordariomycetidae</taxon>
        <taxon>Sordariales</taxon>
        <taxon>Lasiosphaeriaceae</taxon>
        <taxon>Immersiella</taxon>
    </lineage>
</organism>
<evidence type="ECO:0000256" key="1">
    <source>
        <dbReference type="SAM" id="MobiDB-lite"/>
    </source>
</evidence>
<feature type="region of interest" description="Disordered" evidence="1">
    <location>
        <begin position="104"/>
        <end position="131"/>
    </location>
</feature>
<feature type="region of interest" description="Disordered" evidence="1">
    <location>
        <begin position="1"/>
        <end position="91"/>
    </location>
</feature>
<feature type="compositionally biased region" description="Low complexity" evidence="1">
    <location>
        <begin position="15"/>
        <end position="27"/>
    </location>
</feature>
<feature type="compositionally biased region" description="Polar residues" evidence="1">
    <location>
        <begin position="105"/>
        <end position="127"/>
    </location>
</feature>
<accession>A0AA39WXG4</accession>
<reference evidence="2" key="1">
    <citation type="submission" date="2023-06" db="EMBL/GenBank/DDBJ databases">
        <title>Genome-scale phylogeny and comparative genomics of the fungal order Sordariales.</title>
        <authorList>
            <consortium name="Lawrence Berkeley National Laboratory"/>
            <person name="Hensen N."/>
            <person name="Bonometti L."/>
            <person name="Westerberg I."/>
            <person name="Brannstrom I.O."/>
            <person name="Guillou S."/>
            <person name="Cros-Aarteil S."/>
            <person name="Calhoun S."/>
            <person name="Haridas S."/>
            <person name="Kuo A."/>
            <person name="Mondo S."/>
            <person name="Pangilinan J."/>
            <person name="Riley R."/>
            <person name="Labutti K."/>
            <person name="Andreopoulos B."/>
            <person name="Lipzen A."/>
            <person name="Chen C."/>
            <person name="Yanf M."/>
            <person name="Daum C."/>
            <person name="Ng V."/>
            <person name="Clum A."/>
            <person name="Steindorff A."/>
            <person name="Ohm R."/>
            <person name="Martin F."/>
            <person name="Silar P."/>
            <person name="Natvig D."/>
            <person name="Lalanne C."/>
            <person name="Gautier V."/>
            <person name="Ament-Velasquez S.L."/>
            <person name="Kruys A."/>
            <person name="Hutchinson M.I."/>
            <person name="Powell A.J."/>
            <person name="Barry K."/>
            <person name="Miller A.N."/>
            <person name="Grigoriev I.V."/>
            <person name="Debuchy R."/>
            <person name="Gladieux P."/>
            <person name="Thoren M.H."/>
            <person name="Johannesson H."/>
        </authorList>
    </citation>
    <scope>NUCLEOTIDE SEQUENCE</scope>
    <source>
        <strain evidence="2">CBS 606.72</strain>
    </source>
</reference>
<evidence type="ECO:0000313" key="3">
    <source>
        <dbReference type="Proteomes" id="UP001175000"/>
    </source>
</evidence>
<sequence>MSYNDDNYGRDPYGTSKKSSKTSTEAADAAEDPTAKDNGPCDATGQPQQGGAQHPKKKSAKGGAAAEAGATSEEGGAPVAGEEGAADASIAVGEDKKAEYVDVTPTPTNTIASPAATVPSQQATTRTTEPETSKFARLLEKAGAVLHGSAKVLEGKGGSGSKD</sequence>
<dbReference type="AlphaFoldDB" id="A0AA39WXG4"/>
<keyword evidence="3" id="KW-1185">Reference proteome</keyword>
<name>A0AA39WXG4_9PEZI</name>
<feature type="compositionally biased region" description="Low complexity" evidence="1">
    <location>
        <begin position="61"/>
        <end position="83"/>
    </location>
</feature>
<gene>
    <name evidence="2" type="ORF">B0T14DRAFT_494586</name>
</gene>
<dbReference type="Proteomes" id="UP001175000">
    <property type="component" value="Unassembled WGS sequence"/>
</dbReference>
<evidence type="ECO:0000313" key="2">
    <source>
        <dbReference type="EMBL" id="KAK0623040.1"/>
    </source>
</evidence>
<protein>
    <submittedName>
        <fullName evidence="2">Uncharacterized protein</fullName>
    </submittedName>
</protein>
<proteinExistence type="predicted"/>
<comment type="caution">
    <text evidence="2">The sequence shown here is derived from an EMBL/GenBank/DDBJ whole genome shotgun (WGS) entry which is preliminary data.</text>
</comment>
<dbReference type="EMBL" id="JAULSU010000003">
    <property type="protein sequence ID" value="KAK0623040.1"/>
    <property type="molecule type" value="Genomic_DNA"/>
</dbReference>